<dbReference type="InterPro" id="IPR032675">
    <property type="entry name" value="LRR_dom_sf"/>
</dbReference>
<dbReference type="EMBL" id="JANJYJ010000006">
    <property type="protein sequence ID" value="KAK3205124.1"/>
    <property type="molecule type" value="Genomic_DNA"/>
</dbReference>
<sequence>MAKKLSQLQEIDVTDCEKLEDFVSTEVEDQVQENERCEIEFTKLCTLTLQRLPQLTSFGFSLLPDVEFQEIHAEDEPDTYMPLFNQNVVLPNLKNLKLSSIKIECRWLNQLPMMSSCCRALTNLTLEECNGLKFLFSCSMVKSLVELKKVVIPNCKTIEGIINTEKLRGEQIKMEFPKLLILQLKGILELTLFSSGNSVVFHSLTRLSIENCPKLKTFLSDSTSVDIILSKDTEERNYLACMQPLFDKKFPLRK</sequence>
<accession>A0AAE0E3T2</accession>
<dbReference type="InterPro" id="IPR050905">
    <property type="entry name" value="Plant_NBS-LRR"/>
</dbReference>
<name>A0AAE0E3T2_9ROSI</name>
<protein>
    <recommendedName>
        <fullName evidence="2">Disease resistance protein At4g27190-like leucine-rich repeats domain-containing protein</fullName>
    </recommendedName>
</protein>
<dbReference type="SUPFAM" id="SSF52047">
    <property type="entry name" value="RNI-like"/>
    <property type="match status" value="1"/>
</dbReference>
<reference evidence="3" key="1">
    <citation type="journal article" date="2023" name="Plant J.">
        <title>Genome sequences and population genomics provide insights into the demographic history, inbreeding, and mutation load of two 'living fossil' tree species of Dipteronia.</title>
        <authorList>
            <person name="Feng Y."/>
            <person name="Comes H.P."/>
            <person name="Chen J."/>
            <person name="Zhu S."/>
            <person name="Lu R."/>
            <person name="Zhang X."/>
            <person name="Li P."/>
            <person name="Qiu J."/>
            <person name="Olsen K.M."/>
            <person name="Qiu Y."/>
        </authorList>
    </citation>
    <scope>NUCLEOTIDE SEQUENCE</scope>
    <source>
        <strain evidence="3">NBL</strain>
    </source>
</reference>
<dbReference type="Pfam" id="PF23247">
    <property type="entry name" value="LRR_RPS2"/>
    <property type="match status" value="1"/>
</dbReference>
<evidence type="ECO:0000256" key="1">
    <source>
        <dbReference type="ARBA" id="ARBA00022821"/>
    </source>
</evidence>
<feature type="domain" description="Disease resistance protein At4g27190-like leucine-rich repeats" evidence="2">
    <location>
        <begin position="92"/>
        <end position="223"/>
    </location>
</feature>
<comment type="caution">
    <text evidence="3">The sequence shown here is derived from an EMBL/GenBank/DDBJ whole genome shotgun (WGS) entry which is preliminary data.</text>
</comment>
<dbReference type="Proteomes" id="UP001281410">
    <property type="component" value="Unassembled WGS sequence"/>
</dbReference>
<dbReference type="AlphaFoldDB" id="A0AAE0E3T2"/>
<dbReference type="InterPro" id="IPR057135">
    <property type="entry name" value="At4g27190-like_LRR"/>
</dbReference>
<dbReference type="PANTHER" id="PTHR33463:SF203">
    <property type="entry name" value="AAA+ ATPASE DOMAIN-CONTAINING PROTEIN"/>
    <property type="match status" value="1"/>
</dbReference>
<dbReference type="PANTHER" id="PTHR33463">
    <property type="entry name" value="NB-ARC DOMAIN-CONTAINING PROTEIN-RELATED"/>
    <property type="match status" value="1"/>
</dbReference>
<dbReference type="Gene3D" id="3.80.10.10">
    <property type="entry name" value="Ribonuclease Inhibitor"/>
    <property type="match status" value="1"/>
</dbReference>
<evidence type="ECO:0000313" key="4">
    <source>
        <dbReference type="Proteomes" id="UP001281410"/>
    </source>
</evidence>
<evidence type="ECO:0000313" key="3">
    <source>
        <dbReference type="EMBL" id="KAK3205124.1"/>
    </source>
</evidence>
<proteinExistence type="predicted"/>
<organism evidence="3 4">
    <name type="scientific">Dipteronia sinensis</name>
    <dbReference type="NCBI Taxonomy" id="43782"/>
    <lineage>
        <taxon>Eukaryota</taxon>
        <taxon>Viridiplantae</taxon>
        <taxon>Streptophyta</taxon>
        <taxon>Embryophyta</taxon>
        <taxon>Tracheophyta</taxon>
        <taxon>Spermatophyta</taxon>
        <taxon>Magnoliopsida</taxon>
        <taxon>eudicotyledons</taxon>
        <taxon>Gunneridae</taxon>
        <taxon>Pentapetalae</taxon>
        <taxon>rosids</taxon>
        <taxon>malvids</taxon>
        <taxon>Sapindales</taxon>
        <taxon>Sapindaceae</taxon>
        <taxon>Hippocastanoideae</taxon>
        <taxon>Acereae</taxon>
        <taxon>Dipteronia</taxon>
    </lineage>
</organism>
<keyword evidence="1" id="KW-0611">Plant defense</keyword>
<evidence type="ECO:0000259" key="2">
    <source>
        <dbReference type="Pfam" id="PF23247"/>
    </source>
</evidence>
<keyword evidence="4" id="KW-1185">Reference proteome</keyword>
<gene>
    <name evidence="3" type="ORF">Dsin_019170</name>
</gene>